<dbReference type="EMBL" id="VSSQ01006906">
    <property type="protein sequence ID" value="MPM34216.1"/>
    <property type="molecule type" value="Genomic_DNA"/>
</dbReference>
<evidence type="ECO:0000256" key="1">
    <source>
        <dbReference type="SAM" id="MobiDB-lite"/>
    </source>
</evidence>
<reference evidence="2" key="1">
    <citation type="submission" date="2019-08" db="EMBL/GenBank/DDBJ databases">
        <authorList>
            <person name="Kucharzyk K."/>
            <person name="Murdoch R.W."/>
            <person name="Higgins S."/>
            <person name="Loffler F."/>
        </authorList>
    </citation>
    <scope>NUCLEOTIDE SEQUENCE</scope>
</reference>
<organism evidence="2">
    <name type="scientific">bioreactor metagenome</name>
    <dbReference type="NCBI Taxonomy" id="1076179"/>
    <lineage>
        <taxon>unclassified sequences</taxon>
        <taxon>metagenomes</taxon>
        <taxon>ecological metagenomes</taxon>
    </lineage>
</organism>
<feature type="region of interest" description="Disordered" evidence="1">
    <location>
        <begin position="116"/>
        <end position="140"/>
    </location>
</feature>
<name>A0A644Z061_9ZZZZ</name>
<gene>
    <name evidence="2" type="ORF">SDC9_80798</name>
</gene>
<proteinExistence type="predicted"/>
<comment type="caution">
    <text evidence="2">The sequence shown here is derived from an EMBL/GenBank/DDBJ whole genome shotgun (WGS) entry which is preliminary data.</text>
</comment>
<protein>
    <submittedName>
        <fullName evidence="2">Uncharacterized protein</fullName>
    </submittedName>
</protein>
<dbReference type="AlphaFoldDB" id="A0A644Z061"/>
<evidence type="ECO:0000313" key="2">
    <source>
        <dbReference type="EMBL" id="MPM34216.1"/>
    </source>
</evidence>
<sequence>MRTTALRHAISGQSAAMDGKRPCATSASAPLPFTVLKMMSTILLAALSATYQAKVHMTASTTATRGPSSPGTTRREALRAALSARSGMTPSQTAILPVQSRRSPHTPAQLPVYREIPKSQAASGRRQAAPPARITGITSPMRLSRWIPAAQPLTPPA</sequence>
<accession>A0A644Z061</accession>